<evidence type="ECO:0000259" key="3">
    <source>
        <dbReference type="SMART" id="SM01218"/>
    </source>
</evidence>
<dbReference type="STRING" id="930991.A0A0D0EAM7"/>
<proteinExistence type="predicted"/>
<dbReference type="SMART" id="SM01218">
    <property type="entry name" value="FoP_duplication"/>
    <property type="match status" value="1"/>
</dbReference>
<evidence type="ECO:0000256" key="2">
    <source>
        <dbReference type="SAM" id="MobiDB-lite"/>
    </source>
</evidence>
<dbReference type="EMBL" id="KN824833">
    <property type="protein sequence ID" value="KIL00470.1"/>
    <property type="molecule type" value="Genomic_DNA"/>
</dbReference>
<dbReference type="Proteomes" id="UP000054538">
    <property type="component" value="Unassembled WGS sequence"/>
</dbReference>
<gene>
    <name evidence="4" type="ORF">PAXRUDRAFT_821668</name>
</gene>
<feature type="domain" description="Chromatin target of PRMT1 protein C-terminal" evidence="3">
    <location>
        <begin position="294"/>
        <end position="357"/>
    </location>
</feature>
<dbReference type="GO" id="GO:0005634">
    <property type="term" value="C:nucleus"/>
    <property type="evidence" value="ECO:0007669"/>
    <property type="project" value="TreeGrafter"/>
</dbReference>
<dbReference type="OrthoDB" id="422106at2759"/>
<feature type="compositionally biased region" description="Basic and acidic residues" evidence="2">
    <location>
        <begin position="266"/>
        <end position="293"/>
    </location>
</feature>
<name>A0A0D0EAM7_9AGAM</name>
<dbReference type="InParanoid" id="A0A0D0EAM7"/>
<dbReference type="InterPro" id="IPR019416">
    <property type="entry name" value="NCBP3"/>
</dbReference>
<reference evidence="4 5" key="1">
    <citation type="submission" date="2014-04" db="EMBL/GenBank/DDBJ databases">
        <authorList>
            <consortium name="DOE Joint Genome Institute"/>
            <person name="Kuo A."/>
            <person name="Kohler A."/>
            <person name="Jargeat P."/>
            <person name="Nagy L.G."/>
            <person name="Floudas D."/>
            <person name="Copeland A."/>
            <person name="Barry K.W."/>
            <person name="Cichocki N."/>
            <person name="Veneault-Fourrey C."/>
            <person name="LaButti K."/>
            <person name="Lindquist E.A."/>
            <person name="Lipzen A."/>
            <person name="Lundell T."/>
            <person name="Morin E."/>
            <person name="Murat C."/>
            <person name="Sun H."/>
            <person name="Tunlid A."/>
            <person name="Henrissat B."/>
            <person name="Grigoriev I.V."/>
            <person name="Hibbett D.S."/>
            <person name="Martin F."/>
            <person name="Nordberg H.P."/>
            <person name="Cantor M.N."/>
            <person name="Hua S.X."/>
        </authorList>
    </citation>
    <scope>NUCLEOTIDE SEQUENCE [LARGE SCALE GENOMIC DNA]</scope>
    <source>
        <strain evidence="4 5">Ve08.2h10</strain>
    </source>
</reference>
<evidence type="ECO:0000313" key="4">
    <source>
        <dbReference type="EMBL" id="KIL00470.1"/>
    </source>
</evidence>
<protein>
    <recommendedName>
        <fullName evidence="3">Chromatin target of PRMT1 protein C-terminal domain-containing protein</fullName>
    </recommendedName>
</protein>
<evidence type="ECO:0000313" key="5">
    <source>
        <dbReference type="Proteomes" id="UP000054538"/>
    </source>
</evidence>
<organism evidence="4 5">
    <name type="scientific">Paxillus rubicundulus Ve08.2h10</name>
    <dbReference type="NCBI Taxonomy" id="930991"/>
    <lineage>
        <taxon>Eukaryota</taxon>
        <taxon>Fungi</taxon>
        <taxon>Dikarya</taxon>
        <taxon>Basidiomycota</taxon>
        <taxon>Agaricomycotina</taxon>
        <taxon>Agaricomycetes</taxon>
        <taxon>Agaricomycetidae</taxon>
        <taxon>Boletales</taxon>
        <taxon>Paxilineae</taxon>
        <taxon>Paxillaceae</taxon>
        <taxon>Paxillus</taxon>
    </lineage>
</organism>
<evidence type="ECO:0000256" key="1">
    <source>
        <dbReference type="ARBA" id="ARBA00022884"/>
    </source>
</evidence>
<reference evidence="5" key="2">
    <citation type="submission" date="2015-01" db="EMBL/GenBank/DDBJ databases">
        <title>Evolutionary Origins and Diversification of the Mycorrhizal Mutualists.</title>
        <authorList>
            <consortium name="DOE Joint Genome Institute"/>
            <consortium name="Mycorrhizal Genomics Consortium"/>
            <person name="Kohler A."/>
            <person name="Kuo A."/>
            <person name="Nagy L.G."/>
            <person name="Floudas D."/>
            <person name="Copeland A."/>
            <person name="Barry K.W."/>
            <person name="Cichocki N."/>
            <person name="Veneault-Fourrey C."/>
            <person name="LaButti K."/>
            <person name="Lindquist E.A."/>
            <person name="Lipzen A."/>
            <person name="Lundell T."/>
            <person name="Morin E."/>
            <person name="Murat C."/>
            <person name="Riley R."/>
            <person name="Ohm R."/>
            <person name="Sun H."/>
            <person name="Tunlid A."/>
            <person name="Henrissat B."/>
            <person name="Grigoriev I.V."/>
            <person name="Hibbett D.S."/>
            <person name="Martin F."/>
        </authorList>
    </citation>
    <scope>NUCLEOTIDE SEQUENCE [LARGE SCALE GENOMIC DNA]</scope>
    <source>
        <strain evidence="5">Ve08.2h10</strain>
    </source>
</reference>
<keyword evidence="1" id="KW-0694">RNA-binding</keyword>
<dbReference type="Pfam" id="PF10309">
    <property type="entry name" value="NCBP3"/>
    <property type="match status" value="1"/>
</dbReference>
<feature type="compositionally biased region" description="Basic and acidic residues" evidence="2">
    <location>
        <begin position="312"/>
        <end position="333"/>
    </location>
</feature>
<sequence length="358" mass="40456">MDNFPEDTSLEEIVSLSYDDVVPYEEQVSEIQAAAASIDVRRAALRNRIGNTKVYLLSDSTQTRTAKRKRSELEQDEDVDTNEDSVLRTNALFLTGSPISRLPTARIFAYATHFDGHPMALEWLNDNSCILVFESKALARSAHRYLRKSAAEDMDDEGFLTAKSIPITLWPPEDRINKSLGKGEGVKGAIRMRWAKNDDVKKKGAKKESEFYRKYGTNAGKDGDGPQKRMREGRLQVDASKLDDDLDAFLGKDRPTSYSPPPSNMHADRLGDDRSPIERISSREEPVSLKDRISSAPRERRRSRNGPASRFSDSKWLHIREGRGHSERGEGGGRRNSRPQKTQQDLDDELDAFLNEKD</sequence>
<accession>A0A0D0EAM7</accession>
<dbReference type="AlphaFoldDB" id="A0A0D0EAM7"/>
<feature type="region of interest" description="Disordered" evidence="2">
    <location>
        <begin position="236"/>
        <end position="358"/>
    </location>
</feature>
<dbReference type="InterPro" id="IPR025715">
    <property type="entry name" value="FoP_C"/>
</dbReference>
<dbReference type="PANTHER" id="PTHR16291:SF0">
    <property type="entry name" value="NUCLEAR CAP-BINDING PROTEIN SUBUNIT 3"/>
    <property type="match status" value="1"/>
</dbReference>
<dbReference type="PANTHER" id="PTHR16291">
    <property type="entry name" value="NUCLEAR CAP-BINDING PROTEIN SUBUNIT 3"/>
    <property type="match status" value="1"/>
</dbReference>
<keyword evidence="5" id="KW-1185">Reference proteome</keyword>
<dbReference type="GO" id="GO:0003729">
    <property type="term" value="F:mRNA binding"/>
    <property type="evidence" value="ECO:0007669"/>
    <property type="project" value="InterPro"/>
</dbReference>
<dbReference type="GO" id="GO:0000340">
    <property type="term" value="F:RNA 7-methylguanosine cap binding"/>
    <property type="evidence" value="ECO:0007669"/>
    <property type="project" value="InterPro"/>
</dbReference>
<dbReference type="HOGENOM" id="CLU_057731_0_0_1"/>